<keyword evidence="2" id="KW-1185">Reference proteome</keyword>
<dbReference type="Proteomes" id="UP000698752">
    <property type="component" value="Unassembled WGS sequence"/>
</dbReference>
<protein>
    <submittedName>
        <fullName evidence="1">Uncharacterized protein</fullName>
    </submittedName>
</protein>
<dbReference type="RefSeq" id="WP_211871456.1">
    <property type="nucleotide sequence ID" value="NZ_JAAEDI010000033.1"/>
</dbReference>
<evidence type="ECO:0000313" key="2">
    <source>
        <dbReference type="Proteomes" id="UP000698752"/>
    </source>
</evidence>
<comment type="caution">
    <text evidence="1">The sequence shown here is derived from an EMBL/GenBank/DDBJ whole genome shotgun (WGS) entry which is preliminary data.</text>
</comment>
<dbReference type="EMBL" id="JAAEDI010000033">
    <property type="protein sequence ID" value="MBR0652743.1"/>
    <property type="molecule type" value="Genomic_DNA"/>
</dbReference>
<name>A0ABS5ENX2_9PROT</name>
<organism evidence="1 2">
    <name type="scientific">Neoroseomonas terrae</name>
    <dbReference type="NCBI Taxonomy" id="424799"/>
    <lineage>
        <taxon>Bacteria</taxon>
        <taxon>Pseudomonadati</taxon>
        <taxon>Pseudomonadota</taxon>
        <taxon>Alphaproteobacteria</taxon>
        <taxon>Acetobacterales</taxon>
        <taxon>Acetobacteraceae</taxon>
        <taxon>Neoroseomonas</taxon>
    </lineage>
</organism>
<evidence type="ECO:0000313" key="1">
    <source>
        <dbReference type="EMBL" id="MBR0652743.1"/>
    </source>
</evidence>
<gene>
    <name evidence="1" type="ORF">GXW78_24010</name>
</gene>
<accession>A0ABS5ENX2</accession>
<reference evidence="2" key="1">
    <citation type="journal article" date="2021" name="Syst. Appl. Microbiol.">
        <title>Roseomonas hellenica sp. nov., isolated from roots of wild-growing Alkanna tinctoria.</title>
        <authorList>
            <person name="Rat A."/>
            <person name="Naranjo H.D."/>
            <person name="Lebbe L."/>
            <person name="Cnockaert M."/>
            <person name="Krigas N."/>
            <person name="Grigoriadou K."/>
            <person name="Maloupa E."/>
            <person name="Willems A."/>
        </authorList>
    </citation>
    <scope>NUCLEOTIDE SEQUENCE [LARGE SCALE GENOMIC DNA]</scope>
    <source>
        <strain evidence="2">LMG 31159</strain>
    </source>
</reference>
<proteinExistence type="predicted"/>
<sequence>MTYKLPSLEAEFERYREAREALVESGDAAAIPDFLFRWCNSTERPVELLALYYNMANADDALFWRLIADEWSGFDRIPLDDYIIWFEELRAAWSPGCMEPTDRAAYDALPDEVTVYRGQSATVPLGLAWTLRRDVAVGFAAGHRGISVPSPAIVTTRVKKTDIAFVCTDRNEDAVVLFEPPGAEAVTMEIIGPASSAGTKH</sequence>